<gene>
    <name evidence="3" type="ORF">WJX84_005439</name>
</gene>
<organism evidence="3 4">
    <name type="scientific">Apatococcus fuscideae</name>
    <dbReference type="NCBI Taxonomy" id="2026836"/>
    <lineage>
        <taxon>Eukaryota</taxon>
        <taxon>Viridiplantae</taxon>
        <taxon>Chlorophyta</taxon>
        <taxon>core chlorophytes</taxon>
        <taxon>Trebouxiophyceae</taxon>
        <taxon>Chlorellales</taxon>
        <taxon>Chlorellaceae</taxon>
        <taxon>Apatococcus</taxon>
    </lineage>
</organism>
<protein>
    <submittedName>
        <fullName evidence="3">Uncharacterized protein</fullName>
    </submittedName>
</protein>
<dbReference type="Pfam" id="PF00675">
    <property type="entry name" value="Peptidase_M16"/>
    <property type="match status" value="1"/>
</dbReference>
<dbReference type="InterPro" id="IPR050361">
    <property type="entry name" value="MPP/UQCRC_Complex"/>
</dbReference>
<dbReference type="InterPro" id="IPR007863">
    <property type="entry name" value="Peptidase_M16_C"/>
</dbReference>
<dbReference type="SUPFAM" id="SSF63411">
    <property type="entry name" value="LuxS/MPP-like metallohydrolase"/>
    <property type="match status" value="2"/>
</dbReference>
<evidence type="ECO:0000259" key="2">
    <source>
        <dbReference type="Pfam" id="PF05193"/>
    </source>
</evidence>
<evidence type="ECO:0000313" key="4">
    <source>
        <dbReference type="Proteomes" id="UP001485043"/>
    </source>
</evidence>
<dbReference type="EMBL" id="JALJOV010001439">
    <property type="protein sequence ID" value="KAK9847857.1"/>
    <property type="molecule type" value="Genomic_DNA"/>
</dbReference>
<dbReference type="AlphaFoldDB" id="A0AAW1SMW4"/>
<evidence type="ECO:0000259" key="1">
    <source>
        <dbReference type="Pfam" id="PF00675"/>
    </source>
</evidence>
<dbReference type="GO" id="GO:0046872">
    <property type="term" value="F:metal ion binding"/>
    <property type="evidence" value="ECO:0007669"/>
    <property type="project" value="InterPro"/>
</dbReference>
<comment type="caution">
    <text evidence="3">The sequence shown here is derived from an EMBL/GenBank/DDBJ whole genome shotgun (WGS) entry which is preliminary data.</text>
</comment>
<accession>A0AAW1SMW4</accession>
<dbReference type="PANTHER" id="PTHR11851:SF220">
    <property type="entry name" value="PEPTIDASE M16 DOMAIN PROTEIN"/>
    <property type="match status" value="1"/>
</dbReference>
<dbReference type="GO" id="GO:0005739">
    <property type="term" value="C:mitochondrion"/>
    <property type="evidence" value="ECO:0007669"/>
    <property type="project" value="TreeGrafter"/>
</dbReference>
<feature type="domain" description="Peptidase M16 N-terminal" evidence="1">
    <location>
        <begin position="186"/>
        <end position="245"/>
    </location>
</feature>
<reference evidence="3 4" key="1">
    <citation type="journal article" date="2024" name="Nat. Commun.">
        <title>Phylogenomics reveals the evolutionary origins of lichenization in chlorophyte algae.</title>
        <authorList>
            <person name="Puginier C."/>
            <person name="Libourel C."/>
            <person name="Otte J."/>
            <person name="Skaloud P."/>
            <person name="Haon M."/>
            <person name="Grisel S."/>
            <person name="Petersen M."/>
            <person name="Berrin J.G."/>
            <person name="Delaux P.M."/>
            <person name="Dal Grande F."/>
            <person name="Keller J."/>
        </authorList>
    </citation>
    <scope>NUCLEOTIDE SEQUENCE [LARGE SCALE GENOMIC DNA]</scope>
    <source>
        <strain evidence="3 4">SAG 2523</strain>
    </source>
</reference>
<proteinExistence type="predicted"/>
<dbReference type="PANTHER" id="PTHR11851">
    <property type="entry name" value="METALLOPROTEASE"/>
    <property type="match status" value="1"/>
</dbReference>
<dbReference type="InterPro" id="IPR011765">
    <property type="entry name" value="Pept_M16_N"/>
</dbReference>
<dbReference type="Pfam" id="PF05193">
    <property type="entry name" value="Peptidase_M16_C"/>
    <property type="match status" value="1"/>
</dbReference>
<dbReference type="Gene3D" id="3.30.830.10">
    <property type="entry name" value="Metalloenzyme, LuxS/M16 peptidase-like"/>
    <property type="match status" value="2"/>
</dbReference>
<dbReference type="InterPro" id="IPR011249">
    <property type="entry name" value="Metalloenz_LuxS/M16"/>
</dbReference>
<keyword evidence="4" id="KW-1185">Reference proteome</keyword>
<feature type="domain" description="Peptidase M16 C-terminal" evidence="2">
    <location>
        <begin position="278"/>
        <end position="458"/>
    </location>
</feature>
<evidence type="ECO:0000313" key="3">
    <source>
        <dbReference type="EMBL" id="KAK9847857.1"/>
    </source>
</evidence>
<dbReference type="Proteomes" id="UP001485043">
    <property type="component" value="Unassembled WGS sequence"/>
</dbReference>
<sequence>MQLTSGPASSVASLRSLYTQNCRCHRQQQTACTALSESEVWHSAVSRRNALGLLSTAPLLLAGRQTAASPGGSSQNFSSLFEQRVQEIQLPNGLQFLVLQRTNAPIVSCHTHANVGAFDEVSGQTEAPLLEALDEAFYELREAQAGSSGPSAAPLAQRFARLQRQAGELSVSNGYGALLSRAGAVGLNASTSHDATKFYISLPANKLELWFALEAERFQAPVFRELYTEKQVVAEERRSRVDNAPLGPYQEAFAHACLMNNYGRPVIGYPDDVARVGRRELQTFFEQHYGPRALTIAIVGDVSLEEVDRLAHKYFGSWQQPTTLVQPAPSPDLEPLPRPTSGPMRLDGVSAAGPALLQAFYRPNMKAKESTVVDVISDLLSGSRLSRMYANLVQQERAYSAIAIPGWPGEKHASALLISAVPAAGVSLEQLDAAIHREVDNLAASGPTPNELQRIKKAAKFALVDAISSNSSMASALATYQVLTGSWRNILQDLSIIDSLDAEDIRSVAADTFAPNNCFTGYVQPLA</sequence>
<name>A0AAW1SMW4_9CHLO</name>